<accession>A0A6J4QLZ3</accession>
<sequence length="438" mass="46349">MAGEPGTRSRVPFLLVLLGALLAVFAVTGFLGSRDGSSADPAVAAPRVTALNLMVERAQVTLRRAPDNAPLWAQLGAAYVEKARITGDPSYYGQAQGALDRSMEITPDGNGEALIGLGQLANARHDFAAAREFGERALALRPFTPEVHGVLADAYTQLGDADAATAAVQSMLDVRPGLAAFTRASYDFELHGRIEDARFALDRALQASVSPDDVAFCRYYLGELAWNAGDVGGAAAHYAAGLVADPRNLALAQGNAKIAWAQGRTEDALAAYAELTTRVPLPQYLLEYGELLEAAGRIEQAQAQYEVLAVQQSLYATSGSIDGQFASLVAADHGDPAEALRLAEAEWARHQSIFSADALAWALHVNGRDAEALPYAERAASLGWRNASYSYHRGMILAALGRGDEAVSALGEAMATNPNFHPLHAPQARATLAELEAA</sequence>
<dbReference type="EMBL" id="CADCUS010000628">
    <property type="protein sequence ID" value="CAA9448797.1"/>
    <property type="molecule type" value="Genomic_DNA"/>
</dbReference>
<dbReference type="Pfam" id="PF13432">
    <property type="entry name" value="TPR_16"/>
    <property type="match status" value="2"/>
</dbReference>
<evidence type="ECO:0008006" key="2">
    <source>
        <dbReference type="Google" id="ProtNLM"/>
    </source>
</evidence>
<dbReference type="InterPro" id="IPR019734">
    <property type="entry name" value="TPR_rpt"/>
</dbReference>
<dbReference type="PANTHER" id="PTHR12558:SF13">
    <property type="entry name" value="CELL DIVISION CYCLE PROTEIN 27 HOMOLOG"/>
    <property type="match status" value="1"/>
</dbReference>
<gene>
    <name evidence="1" type="ORF">AVDCRST_MAG66-4691</name>
</gene>
<organism evidence="1">
    <name type="scientific">uncultured Pseudonocardia sp</name>
    <dbReference type="NCBI Taxonomy" id="211455"/>
    <lineage>
        <taxon>Bacteria</taxon>
        <taxon>Bacillati</taxon>
        <taxon>Actinomycetota</taxon>
        <taxon>Actinomycetes</taxon>
        <taxon>Pseudonocardiales</taxon>
        <taxon>Pseudonocardiaceae</taxon>
        <taxon>Pseudonocardia</taxon>
        <taxon>environmental samples</taxon>
    </lineage>
</organism>
<dbReference type="SUPFAM" id="SSF48452">
    <property type="entry name" value="TPR-like"/>
    <property type="match status" value="1"/>
</dbReference>
<reference evidence="1" key="1">
    <citation type="submission" date="2020-02" db="EMBL/GenBank/DDBJ databases">
        <authorList>
            <person name="Meier V. D."/>
        </authorList>
    </citation>
    <scope>NUCLEOTIDE SEQUENCE</scope>
    <source>
        <strain evidence="1">AVDCRST_MAG66</strain>
    </source>
</reference>
<dbReference type="AlphaFoldDB" id="A0A6J4QLZ3"/>
<dbReference type="InterPro" id="IPR011990">
    <property type="entry name" value="TPR-like_helical_dom_sf"/>
</dbReference>
<protein>
    <recommendedName>
        <fullName evidence="2">Tetratricopeptide repeat protein</fullName>
    </recommendedName>
</protein>
<name>A0A6J4QLZ3_9PSEU</name>
<dbReference type="Gene3D" id="1.25.40.10">
    <property type="entry name" value="Tetratricopeptide repeat domain"/>
    <property type="match status" value="3"/>
</dbReference>
<proteinExistence type="predicted"/>
<dbReference type="PANTHER" id="PTHR12558">
    <property type="entry name" value="CELL DIVISION CYCLE 16,23,27"/>
    <property type="match status" value="1"/>
</dbReference>
<dbReference type="SMART" id="SM00028">
    <property type="entry name" value="TPR"/>
    <property type="match status" value="4"/>
</dbReference>
<evidence type="ECO:0000313" key="1">
    <source>
        <dbReference type="EMBL" id="CAA9448797.1"/>
    </source>
</evidence>